<sequence length="230" mass="26619">MSNKRELCLLSDYEVHELVRVLVVDLGRQPFACEEELKSLPDSLSATLEKDPSLSGFDRAKRQNDLTCPAHSKINETLLFKLDYGLCREANHPAPIITSTYHVQILLMLQSVFNKEMTEFHRRSFYPIEPYSRCPGCRSRRILSDKLFLGTLIVSTNLRPSRLTGIVEAAWRRLGYRIMDLETIEVETYLLDHRMEASSLCTEYRVFERRPDVIARPWCVLPPLALVLVY</sequence>
<dbReference type="InParanoid" id="A0A5J5FBZ3"/>
<proteinExistence type="predicted"/>
<keyword evidence="2" id="KW-1185">Reference proteome</keyword>
<gene>
    <name evidence="1" type="ORF">FN846DRAFT_885663</name>
</gene>
<accession>A0A5J5FBZ3</accession>
<dbReference type="Proteomes" id="UP000326924">
    <property type="component" value="Unassembled WGS sequence"/>
</dbReference>
<dbReference type="AlphaFoldDB" id="A0A5J5FBZ3"/>
<protein>
    <submittedName>
        <fullName evidence="1">Uncharacterized protein</fullName>
    </submittedName>
</protein>
<organism evidence="1 2">
    <name type="scientific">Sphaerosporella brunnea</name>
    <dbReference type="NCBI Taxonomy" id="1250544"/>
    <lineage>
        <taxon>Eukaryota</taxon>
        <taxon>Fungi</taxon>
        <taxon>Dikarya</taxon>
        <taxon>Ascomycota</taxon>
        <taxon>Pezizomycotina</taxon>
        <taxon>Pezizomycetes</taxon>
        <taxon>Pezizales</taxon>
        <taxon>Pyronemataceae</taxon>
        <taxon>Sphaerosporella</taxon>
    </lineage>
</organism>
<name>A0A5J5FBZ3_9PEZI</name>
<dbReference type="EMBL" id="VXIS01000002">
    <property type="protein sequence ID" value="KAA8914858.1"/>
    <property type="molecule type" value="Genomic_DNA"/>
</dbReference>
<evidence type="ECO:0000313" key="2">
    <source>
        <dbReference type="Proteomes" id="UP000326924"/>
    </source>
</evidence>
<reference evidence="1 2" key="1">
    <citation type="submission" date="2019-09" db="EMBL/GenBank/DDBJ databases">
        <title>Draft genome of the ectomycorrhizal ascomycete Sphaerosporella brunnea.</title>
        <authorList>
            <consortium name="DOE Joint Genome Institute"/>
            <person name="Benucci G.M."/>
            <person name="Marozzi G."/>
            <person name="Antonielli L."/>
            <person name="Sanchez S."/>
            <person name="Marco P."/>
            <person name="Wang X."/>
            <person name="Falini L.B."/>
            <person name="Barry K."/>
            <person name="Haridas S."/>
            <person name="Lipzen A."/>
            <person name="Labutti K."/>
            <person name="Grigoriev I.V."/>
            <person name="Murat C."/>
            <person name="Martin F."/>
            <person name="Albertini E."/>
            <person name="Donnini D."/>
            <person name="Bonito G."/>
        </authorList>
    </citation>
    <scope>NUCLEOTIDE SEQUENCE [LARGE SCALE GENOMIC DNA]</scope>
    <source>
        <strain evidence="1 2">Sb_GMNB300</strain>
    </source>
</reference>
<comment type="caution">
    <text evidence="1">The sequence shown here is derived from an EMBL/GenBank/DDBJ whole genome shotgun (WGS) entry which is preliminary data.</text>
</comment>
<evidence type="ECO:0000313" key="1">
    <source>
        <dbReference type="EMBL" id="KAA8914858.1"/>
    </source>
</evidence>